<protein>
    <submittedName>
        <fullName evidence="7">4889_t:CDS:1</fullName>
    </submittedName>
</protein>
<dbReference type="InterPro" id="IPR002885">
    <property type="entry name" value="PPR_rpt"/>
</dbReference>
<organism evidence="7 8">
    <name type="scientific">Acaulospora morrowiae</name>
    <dbReference type="NCBI Taxonomy" id="94023"/>
    <lineage>
        <taxon>Eukaryota</taxon>
        <taxon>Fungi</taxon>
        <taxon>Fungi incertae sedis</taxon>
        <taxon>Mucoromycota</taxon>
        <taxon>Glomeromycotina</taxon>
        <taxon>Glomeromycetes</taxon>
        <taxon>Diversisporales</taxon>
        <taxon>Acaulosporaceae</taxon>
        <taxon>Acaulospora</taxon>
    </lineage>
</organism>
<feature type="repeat" description="PPR" evidence="5">
    <location>
        <begin position="246"/>
        <end position="280"/>
    </location>
</feature>
<dbReference type="OrthoDB" id="185373at2759"/>
<dbReference type="AlphaFoldDB" id="A0A9N9FCE8"/>
<comment type="caution">
    <text evidence="7">The sequence shown here is derived from an EMBL/GenBank/DDBJ whole genome shotgun (WGS) entry which is preliminary data.</text>
</comment>
<dbReference type="PANTHER" id="PTHR47447">
    <property type="entry name" value="OS03G0856100 PROTEIN"/>
    <property type="match status" value="1"/>
</dbReference>
<feature type="repeat" description="PPR" evidence="5">
    <location>
        <begin position="387"/>
        <end position="421"/>
    </location>
</feature>
<evidence type="ECO:0000256" key="5">
    <source>
        <dbReference type="PROSITE-ProRule" id="PRU00708"/>
    </source>
</evidence>
<keyword evidence="8" id="KW-1185">Reference proteome</keyword>
<feature type="repeat" description="PPR" evidence="5">
    <location>
        <begin position="678"/>
        <end position="713"/>
    </location>
</feature>
<dbReference type="InterPro" id="IPR011990">
    <property type="entry name" value="TPR-like_helical_dom_sf"/>
</dbReference>
<dbReference type="Pfam" id="PF17177">
    <property type="entry name" value="PPR_long"/>
    <property type="match status" value="1"/>
</dbReference>
<dbReference type="Pfam" id="PF13812">
    <property type="entry name" value="PPR_3"/>
    <property type="match status" value="2"/>
</dbReference>
<dbReference type="SUPFAM" id="SSF81901">
    <property type="entry name" value="HCP-like"/>
    <property type="match status" value="1"/>
</dbReference>
<keyword evidence="2" id="KW-0677">Repeat</keyword>
<evidence type="ECO:0000256" key="2">
    <source>
        <dbReference type="ARBA" id="ARBA00022737"/>
    </source>
</evidence>
<dbReference type="EMBL" id="CAJVPV010002311">
    <property type="protein sequence ID" value="CAG8523341.1"/>
    <property type="molecule type" value="Genomic_DNA"/>
</dbReference>
<feature type="repeat" description="PPR" evidence="5">
    <location>
        <begin position="749"/>
        <end position="783"/>
    </location>
</feature>
<evidence type="ECO:0000256" key="4">
    <source>
        <dbReference type="ARBA" id="ARBA00044511"/>
    </source>
</evidence>
<dbReference type="Gene3D" id="1.25.40.10">
    <property type="entry name" value="Tetratricopeptide repeat domain"/>
    <property type="match status" value="4"/>
</dbReference>
<dbReference type="PANTHER" id="PTHR47447:SF17">
    <property type="entry name" value="OS12G0638900 PROTEIN"/>
    <property type="match status" value="1"/>
</dbReference>
<accession>A0A9N9FCE8</accession>
<feature type="repeat" description="PPR" evidence="5">
    <location>
        <begin position="714"/>
        <end position="748"/>
    </location>
</feature>
<name>A0A9N9FCE8_9GLOM</name>
<proteinExistence type="inferred from homology"/>
<evidence type="ECO:0000313" key="7">
    <source>
        <dbReference type="EMBL" id="CAG8523341.1"/>
    </source>
</evidence>
<dbReference type="Pfam" id="PF13041">
    <property type="entry name" value="PPR_2"/>
    <property type="match status" value="2"/>
</dbReference>
<reference evidence="7" key="1">
    <citation type="submission" date="2021-06" db="EMBL/GenBank/DDBJ databases">
        <authorList>
            <person name="Kallberg Y."/>
            <person name="Tangrot J."/>
            <person name="Rosling A."/>
        </authorList>
    </citation>
    <scope>NUCLEOTIDE SEQUENCE</scope>
    <source>
        <strain evidence="7">CL551</strain>
    </source>
</reference>
<feature type="repeat" description="PPR" evidence="5">
    <location>
        <begin position="533"/>
        <end position="563"/>
    </location>
</feature>
<evidence type="ECO:0000313" key="8">
    <source>
        <dbReference type="Proteomes" id="UP000789342"/>
    </source>
</evidence>
<evidence type="ECO:0000256" key="1">
    <source>
        <dbReference type="ARBA" id="ARBA00006192"/>
    </source>
</evidence>
<evidence type="ECO:0000256" key="3">
    <source>
        <dbReference type="ARBA" id="ARBA00044493"/>
    </source>
</evidence>
<comment type="subunit">
    <text evidence="4">Binds to mitochondrial small subunit 15S rRNA.</text>
</comment>
<comment type="similarity">
    <text evidence="1">Belongs to the CCM1 family.</text>
</comment>
<sequence>MPLELSLSPFLAFPTSTSTHNHHSNRQKTFGFRSIFCCLRTRNKLFQSYHPSINSEFLFERTKLRIRKPKRIKYASTTSFQQQIKKTFHRSRVDDSETAHISTNDDKELTEQEKQNMETLGKFLNNPVTKTRAFNLLQNNQRIVHQLIKYSTLELSQLDKAFQLYKQFREHLVEVSFEDKKHLILKFLKNLWISESMMVLEDMCEDEIKPDIFFINKVLAYLKKSRNYQEISQLFHNIHKHGIQPDTRTYTIIIQTCVLQGDMSMALEYYEKMKALGIEPNDITYLVLIQGFSKQNDLLNVSKMYNMMLKTIKMRPAYKMLNTMVDLYMRNEEIGKAEETFKIMKNLKLQPDISLYNIIIHNSTLKLDMKTANSFFQEIIKSGFKPDIYTYNIMINGYINSGDQKSAWRMYYHMREQGIEPNEHVGSSLLQLHYEAQDYQGTEQLFNKFFHNITLSRTGNQNKLASAHDIESVNEIYKEFLQVIDKSSKGKDRLLPDSNVFNIFISKFAQGFGDLKRAEEVCKDMTSRGIRSDVATFTILIDGYAMLGQIEKAEETFRTLKSTLLIKPNAYSYTSLIKAWVWVRREDKVKEVYEEMIKEGIKPHRATLRALMKEIIGIPSAQDEISLMPKTPRHILDTLLWSDRLDKAHDVTYAHEIFKNFLRQTDNLVYLGRKPKLNPYSFTIFMRSFALQHGNMSLSLKVFEEMLQRNISPNNVSYGILIEGYARLNQPENAEKIFLEMKNRNIKPTIKNYNSLIRAWVKAGKREKFKEVYQQMIKEGIAPNEQTISIIKMLY</sequence>
<dbReference type="Pfam" id="PF01535">
    <property type="entry name" value="PPR"/>
    <property type="match status" value="1"/>
</dbReference>
<evidence type="ECO:0000259" key="6">
    <source>
        <dbReference type="Pfam" id="PF17177"/>
    </source>
</evidence>
<dbReference type="NCBIfam" id="TIGR00756">
    <property type="entry name" value="PPR"/>
    <property type="match status" value="7"/>
</dbReference>
<feature type="domain" description="PROP1-like PPR" evidence="6">
    <location>
        <begin position="683"/>
        <end position="790"/>
    </location>
</feature>
<gene>
    <name evidence="7" type="ORF">AMORRO_LOCUS4315</name>
</gene>
<feature type="repeat" description="PPR" evidence="5">
    <location>
        <begin position="497"/>
        <end position="532"/>
    </location>
</feature>
<dbReference type="InterPro" id="IPR033443">
    <property type="entry name" value="PROP1-like_PPR_dom"/>
</dbReference>
<dbReference type="PROSITE" id="PS51375">
    <property type="entry name" value="PPR"/>
    <property type="match status" value="8"/>
</dbReference>
<feature type="repeat" description="PPR" evidence="5">
    <location>
        <begin position="569"/>
        <end position="603"/>
    </location>
</feature>
<dbReference type="Proteomes" id="UP000789342">
    <property type="component" value="Unassembled WGS sequence"/>
</dbReference>
<comment type="function">
    <text evidence="3">Regulates mitochondrial small subunit maturation by controlling 15S rRNA 5'-end processing. Localizes to the 5' precursor of the 15S rRNA in a position that is subsequently occupied by mS47 in the mature yeast mtSSU. Uses structure and sequence-specific RNA recognition, binding to a single-stranded region of the precursor and specifically recognizing bases -6 to -1. The exchange of Ccm1 for mS47 is coupled to the irreversible removal of precursor rRNA that is accompanied by conformational changes of the mitoribosomal proteins uS5m and mS26. These conformational changes signal completion of 5'-end rRNA processing through protection of the mature 5'-end of the 15S rRNA and stabilization of mS47. The removal of the 5' precursor together with the dissociation of Ccm1 may be catalyzed by the 5'-3' exoribonuclease Pet127. Involved in the specific removal of group I introns in mitochondrial encoded transcripts.</text>
</comment>